<dbReference type="Gene3D" id="3.20.20.80">
    <property type="entry name" value="Glycosidases"/>
    <property type="match status" value="1"/>
</dbReference>
<dbReference type="InterPro" id="IPR015237">
    <property type="entry name" value="Alpha-amylase_C_pro"/>
</dbReference>
<dbReference type="EMBL" id="JAKRVY010000003">
    <property type="protein sequence ID" value="MCL9813656.1"/>
    <property type="molecule type" value="Genomic_DNA"/>
</dbReference>
<evidence type="ECO:0000313" key="3">
    <source>
        <dbReference type="Proteomes" id="UP001202674"/>
    </source>
</evidence>
<reference evidence="2 3" key="1">
    <citation type="journal article" date="2022" name="Syst. Appl. Microbiol.">
        <title>Natronocalculus amylovorans gen. nov., sp. nov., and Natranaeroarchaeum aerophilus sp. nov., dominant culturable amylolytic natronoarchaea from hypersaline soda lakes in southwestern Siberia.</title>
        <authorList>
            <person name="Sorokin D.Y."/>
            <person name="Elcheninov A.G."/>
            <person name="Khizhniak T.V."/>
            <person name="Koenen M."/>
            <person name="Bale N.J."/>
            <person name="Damste J.S.S."/>
            <person name="Kublanov I.V."/>
        </authorList>
    </citation>
    <scope>NUCLEOTIDE SEQUENCE [LARGE SCALE GENOMIC DNA]</scope>
    <source>
        <strain evidence="2 3">AArc-St1-1</strain>
    </source>
</reference>
<dbReference type="InterPro" id="IPR017853">
    <property type="entry name" value="GH"/>
</dbReference>
<dbReference type="GO" id="GO:0005975">
    <property type="term" value="P:carbohydrate metabolic process"/>
    <property type="evidence" value="ECO:0007669"/>
    <property type="project" value="InterPro"/>
</dbReference>
<dbReference type="AlphaFoldDB" id="A0AAE3K534"/>
<feature type="domain" description="Glycosyl hydrolase family 13 catalytic" evidence="1">
    <location>
        <begin position="19"/>
        <end position="355"/>
    </location>
</feature>
<dbReference type="RefSeq" id="WP_250596227.1">
    <property type="nucleotide sequence ID" value="NZ_JAKRVY010000003.1"/>
</dbReference>
<accession>A0AAE3K534</accession>
<dbReference type="PANTHER" id="PTHR43447">
    <property type="entry name" value="ALPHA-AMYLASE"/>
    <property type="match status" value="1"/>
</dbReference>
<evidence type="ECO:0000313" key="2">
    <source>
        <dbReference type="EMBL" id="MCL9813656.1"/>
    </source>
</evidence>
<dbReference type="Gene3D" id="2.60.40.1180">
    <property type="entry name" value="Golgi alpha-mannosidase II"/>
    <property type="match status" value="1"/>
</dbReference>
<dbReference type="SMART" id="SM00642">
    <property type="entry name" value="Aamy"/>
    <property type="match status" value="1"/>
</dbReference>
<dbReference type="GO" id="GO:0004553">
    <property type="term" value="F:hydrolase activity, hydrolyzing O-glycosyl compounds"/>
    <property type="evidence" value="ECO:0007669"/>
    <property type="project" value="InterPro"/>
</dbReference>
<dbReference type="InterPro" id="IPR013780">
    <property type="entry name" value="Glyco_hydro_b"/>
</dbReference>
<evidence type="ECO:0000259" key="1">
    <source>
        <dbReference type="SMART" id="SM00642"/>
    </source>
</evidence>
<dbReference type="Pfam" id="PF09154">
    <property type="entry name" value="Alpha-amy_C_pro"/>
    <property type="match status" value="1"/>
</dbReference>
<dbReference type="Proteomes" id="UP001202674">
    <property type="component" value="Unassembled WGS sequence"/>
</dbReference>
<name>A0AAE3K534_9EURY</name>
<gene>
    <name evidence="2" type="ORF">AArcSt11_08330</name>
</gene>
<keyword evidence="3" id="KW-1185">Reference proteome</keyword>
<protein>
    <submittedName>
        <fullName evidence="2">DUF1939 domain-containing protein</fullName>
    </submittedName>
</protein>
<sequence length="415" mass="46477">MTVPTAAFSGSATAGGSESVALQYFDYGEFGPQGGHWDYINWRADDLGAAGYSDVWIQSPSQTVAPSSNGYDPRDHLNFNNALGSEGELQSMIDALNWNGVGTIVDTIYNHTGPEDPQGGTYPHFPNRGYFHEPQSIEEDRLRGQLAGLWALDHWDGRVTDFMSVYTDELAELGVSGLRLDAAVHIPQWWFDNEASDWWDWHGLFTVGEIWDPLWRIEEYLNGAIDTAFDFQLQSQLTDSFSFGGSLDDLRSTIENGDCLLGSNPVGACTFVENHDLNVYGDDPGEVPDDYDLAHAFILTAPGFPFVYENRTIDGDGIDDPYADWLANLIWIKNNLAGGDMWFRYSDDDFLVHERQGNLVTGINKGGWTRSEWVYTEFRNQTLNDYTGTMGDVWVNGDGWCNIEVPTQDWVCYAP</sequence>
<dbReference type="InterPro" id="IPR006047">
    <property type="entry name" value="GH13_cat_dom"/>
</dbReference>
<dbReference type="SUPFAM" id="SSF51445">
    <property type="entry name" value="(Trans)glycosidases"/>
    <property type="match status" value="1"/>
</dbReference>
<organism evidence="2 3">
    <name type="scientific">Natranaeroarchaeum aerophilus</name>
    <dbReference type="NCBI Taxonomy" id="2917711"/>
    <lineage>
        <taxon>Archaea</taxon>
        <taxon>Methanobacteriati</taxon>
        <taxon>Methanobacteriota</taxon>
        <taxon>Stenosarchaea group</taxon>
        <taxon>Halobacteria</taxon>
        <taxon>Halobacteriales</taxon>
        <taxon>Natronoarchaeaceae</taxon>
        <taxon>Natranaeroarchaeum</taxon>
    </lineage>
</organism>
<comment type="caution">
    <text evidence="2">The sequence shown here is derived from an EMBL/GenBank/DDBJ whole genome shotgun (WGS) entry which is preliminary data.</text>
</comment>
<proteinExistence type="predicted"/>